<evidence type="ECO:0000313" key="4">
    <source>
        <dbReference type="EMBL" id="KAF5352576.1"/>
    </source>
</evidence>
<dbReference type="Proteomes" id="UP000559027">
    <property type="component" value="Unassembled WGS sequence"/>
</dbReference>
<dbReference type="OrthoDB" id="2423195at2759"/>
<protein>
    <recommendedName>
        <fullName evidence="6">NFX1-type zinc finger-containing protein 1</fullName>
    </recommendedName>
</protein>
<dbReference type="InterPro" id="IPR045055">
    <property type="entry name" value="DNA2/NAM7-like"/>
</dbReference>
<dbReference type="Gene3D" id="3.40.50.300">
    <property type="entry name" value="P-loop containing nucleotide triphosphate hydrolases"/>
    <property type="match status" value="3"/>
</dbReference>
<dbReference type="InterPro" id="IPR041679">
    <property type="entry name" value="DNA2/NAM7-like_C"/>
</dbReference>
<dbReference type="PANTHER" id="PTHR10887">
    <property type="entry name" value="DNA2/NAM7 HELICASE FAMILY"/>
    <property type="match status" value="1"/>
</dbReference>
<accession>A0A8H5D4J8</accession>
<reference evidence="4 5" key="1">
    <citation type="journal article" date="2020" name="ISME J.">
        <title>Uncovering the hidden diversity of litter-decomposition mechanisms in mushroom-forming fungi.</title>
        <authorList>
            <person name="Floudas D."/>
            <person name="Bentzer J."/>
            <person name="Ahren D."/>
            <person name="Johansson T."/>
            <person name="Persson P."/>
            <person name="Tunlid A."/>
        </authorList>
    </citation>
    <scope>NUCLEOTIDE SEQUENCE [LARGE SCALE GENOMIC DNA]</scope>
    <source>
        <strain evidence="4 5">CBS 146.42</strain>
    </source>
</reference>
<evidence type="ECO:0000313" key="5">
    <source>
        <dbReference type="Proteomes" id="UP000559027"/>
    </source>
</evidence>
<feature type="region of interest" description="Disordered" evidence="1">
    <location>
        <begin position="26"/>
        <end position="62"/>
    </location>
</feature>
<dbReference type="Pfam" id="PF13086">
    <property type="entry name" value="AAA_11"/>
    <property type="match status" value="1"/>
</dbReference>
<dbReference type="GO" id="GO:0031380">
    <property type="term" value="C:nuclear RNA-directed RNA polymerase complex"/>
    <property type="evidence" value="ECO:0007669"/>
    <property type="project" value="TreeGrafter"/>
</dbReference>
<keyword evidence="5" id="KW-1185">Reference proteome</keyword>
<evidence type="ECO:0000259" key="3">
    <source>
        <dbReference type="Pfam" id="PF13087"/>
    </source>
</evidence>
<gene>
    <name evidence="4" type="ORF">D9756_006113</name>
</gene>
<sequence length="1479" mass="166131">MQVLSYRRRHKLGSYLSIITTDTKISSSVTQATEQRTERRSTGHVSAGPSGDRSQAAEVTAANEEDGYTDFFSPEGLAANAGSVREDRHNLNPSEVHNHLKAFLHDNYRFNVAPHVQGFVRVLASVNDRNKTWVCAGPYREDDDPDNSVPSKNTASAQEFLEVVVKGNALHRIGDVLRFEPVNVSVGFHTGALSFQRGYFPIFQFFSSDLVLKSTLHKNINLLYAIIKNNHDYIFATLQTCLGAMMAAKSWKDSTPALSPSLQNNLDGLTVFRTLTTTFLQYFQRYKDSIRSHSEVPMFIQQFAEWFSIWASDVSAVPARFEDTITSAAENQRKLTLGHISEEINRLLAIVERECGGVLRLQKGPVKSTVTRAQRTQARAAQLAQTYEPPGELRTDGPRHDNDFEAIEQIRIAPTHSELFSPVAPYMPVFSPDAPHHLPLGSMERHLDIQFRLLREELISTTRASVIAIHDDLLKKWDGNQKINEKTKLETLLDQGGGAYRTSGHDSVFFHIYTNVEFLAGPPEARRNGVIVTLIIDAPPSPAAHDKDAKKRFAYWEHSRRLQGSSLVTLIVVSHRTVHAYLGVAASYGQNIAESAKLEKGRIQLRVSFFDSEVEFMALRGQRLNVNRDTFAVLIDNSVMFESVRPFLQKLQTIEPTEIPFSRYITPGGSLEGVDVLPPKYALAPGFRFNLQCLAKPQVTGIPDLDISHPVAVARARDQLKKYSVLDPSQAEAVVDTLTQEVSLIQGPPGTGKACGSYTAKEILRILFSSKIRPIVLIAFTNHALDHMVTSVLDAGITENIVRLGTRSSDERISQYTLDKLERLASAPTLDRSIKRQYGVMKRLEESMTELMTSIRLPLLSWEKIEEYLDIHHPEHADMFRMPPFWIAELTSLKWQEEEELGEFQEVKHGKKSKKPIIEESVSRTIYGFWRQGFDIQFIQQQPPAPPGRQKGKQRAESHTEAPAEIPQSLLTNPVAFFTSLGFEGQVPPVPSGDRQITELLGSVHIWSMSTRERLRLANEWEQKIRNMAYANNLDQYARVKDEYKEACKEYDDMRDEIRRRILSNTDLIACTTTGAASLTSLLSSIRPRVLMVEEAGQVLEAHILTSLVSSVHHLICIGDPQQLRPSLATYTLSMDSTMGKELYKFDRSLMERLSDTHFPMSQINVQRRMRPTISHFIRTILYPKLEDNELVFSYPRVQGMQKDVFFFNHLNKENGTEDSVSKFNTFEANLVVYFLHQGSYDGPGDIAVLCAYLGQLQKVRAALRDLKIAVTVNERDAEQLARQGIEEDVEYEEVLVAKHVRLGTVDIFQGQEAKIVIVSLVRNSGQIDTGSASIGFLKSPNRINVALSRAKHGLYVLGNAANLRQNSTWSTILDEMEVRDQIGPAFPIGRFLSTRLLVAVPFHVTLVLLADTSVLRFVILHWTTTAAPSAWFHAIAHHARGGILALNGVPTTVVTVISRCTRYPYLAVTSPQKFLATC</sequence>
<dbReference type="SUPFAM" id="SSF52540">
    <property type="entry name" value="P-loop containing nucleoside triphosphate hydrolases"/>
    <property type="match status" value="1"/>
</dbReference>
<dbReference type="InterPro" id="IPR047187">
    <property type="entry name" value="SF1_C_Upf1"/>
</dbReference>
<dbReference type="CDD" id="cd18808">
    <property type="entry name" value="SF1_C_Upf1"/>
    <property type="match status" value="1"/>
</dbReference>
<feature type="domain" description="DNA2/NAM7 helicase helicase" evidence="2">
    <location>
        <begin position="726"/>
        <end position="1127"/>
    </location>
</feature>
<proteinExistence type="predicted"/>
<evidence type="ECO:0000259" key="2">
    <source>
        <dbReference type="Pfam" id="PF13086"/>
    </source>
</evidence>
<dbReference type="InterPro" id="IPR027417">
    <property type="entry name" value="P-loop_NTPase"/>
</dbReference>
<comment type="caution">
    <text evidence="4">The sequence shown here is derived from an EMBL/GenBank/DDBJ whole genome shotgun (WGS) entry which is preliminary data.</text>
</comment>
<organism evidence="4 5">
    <name type="scientific">Leucocoprinus leucothites</name>
    <dbReference type="NCBI Taxonomy" id="201217"/>
    <lineage>
        <taxon>Eukaryota</taxon>
        <taxon>Fungi</taxon>
        <taxon>Dikarya</taxon>
        <taxon>Basidiomycota</taxon>
        <taxon>Agaricomycotina</taxon>
        <taxon>Agaricomycetes</taxon>
        <taxon>Agaricomycetidae</taxon>
        <taxon>Agaricales</taxon>
        <taxon>Agaricineae</taxon>
        <taxon>Agaricaceae</taxon>
        <taxon>Leucocoprinus</taxon>
    </lineage>
</organism>
<dbReference type="GO" id="GO:0031048">
    <property type="term" value="P:regulatory ncRNA-mediated heterochromatin formation"/>
    <property type="evidence" value="ECO:0007669"/>
    <property type="project" value="TreeGrafter"/>
</dbReference>
<feature type="domain" description="DNA2/NAM7 helicase-like C-terminal" evidence="3">
    <location>
        <begin position="1147"/>
        <end position="1361"/>
    </location>
</feature>
<dbReference type="PANTHER" id="PTHR10887:SF341">
    <property type="entry name" value="NFX1-TYPE ZINC FINGER-CONTAINING PROTEIN 1"/>
    <property type="match status" value="1"/>
</dbReference>
<dbReference type="GO" id="GO:0004386">
    <property type="term" value="F:helicase activity"/>
    <property type="evidence" value="ECO:0007669"/>
    <property type="project" value="InterPro"/>
</dbReference>
<dbReference type="Pfam" id="PF13087">
    <property type="entry name" value="AAA_12"/>
    <property type="match status" value="1"/>
</dbReference>
<feature type="region of interest" description="Disordered" evidence="1">
    <location>
        <begin position="940"/>
        <end position="966"/>
    </location>
</feature>
<evidence type="ECO:0000256" key="1">
    <source>
        <dbReference type="SAM" id="MobiDB-lite"/>
    </source>
</evidence>
<dbReference type="InterPro" id="IPR041677">
    <property type="entry name" value="DNA2/NAM7_AAA_11"/>
</dbReference>
<name>A0A8H5D4J8_9AGAR</name>
<dbReference type="EMBL" id="JAACJO010000011">
    <property type="protein sequence ID" value="KAF5352576.1"/>
    <property type="molecule type" value="Genomic_DNA"/>
</dbReference>
<evidence type="ECO:0008006" key="6">
    <source>
        <dbReference type="Google" id="ProtNLM"/>
    </source>
</evidence>